<dbReference type="Proteomes" id="UP000281915">
    <property type="component" value="Unassembled WGS sequence"/>
</dbReference>
<organism evidence="2 3">
    <name type="scientific">Brevibacillus panacihumi</name>
    <dbReference type="NCBI Taxonomy" id="497735"/>
    <lineage>
        <taxon>Bacteria</taxon>
        <taxon>Bacillati</taxon>
        <taxon>Bacillota</taxon>
        <taxon>Bacilli</taxon>
        <taxon>Bacillales</taxon>
        <taxon>Paenibacillaceae</taxon>
        <taxon>Brevibacillus</taxon>
    </lineage>
</organism>
<dbReference type="PANTHER" id="PTHR43328">
    <property type="entry name" value="ACETYLTRANSFERASE-RELATED"/>
    <property type="match status" value="1"/>
</dbReference>
<protein>
    <submittedName>
        <fullName evidence="2">GNAT family N-acetyltransferase</fullName>
    </submittedName>
</protein>
<dbReference type="PANTHER" id="PTHR43328:SF1">
    <property type="entry name" value="N-ACETYLTRANSFERASE DOMAIN-CONTAINING PROTEIN"/>
    <property type="match status" value="1"/>
</dbReference>
<dbReference type="EMBL" id="RHHT01000073">
    <property type="protein sequence ID" value="RNB69857.1"/>
    <property type="molecule type" value="Genomic_DNA"/>
</dbReference>
<dbReference type="InterPro" id="IPR000182">
    <property type="entry name" value="GNAT_dom"/>
</dbReference>
<dbReference type="CDD" id="cd04301">
    <property type="entry name" value="NAT_SF"/>
    <property type="match status" value="1"/>
</dbReference>
<dbReference type="AlphaFoldDB" id="A0A3M8C3A4"/>
<reference evidence="2 3" key="1">
    <citation type="submission" date="2018-10" db="EMBL/GenBank/DDBJ databases">
        <title>Phylogenomics of Brevibacillus.</title>
        <authorList>
            <person name="Dunlap C."/>
        </authorList>
    </citation>
    <scope>NUCLEOTIDE SEQUENCE [LARGE SCALE GENOMIC DNA]</scope>
    <source>
        <strain evidence="2 3">JCM 15085</strain>
    </source>
</reference>
<evidence type="ECO:0000313" key="2">
    <source>
        <dbReference type="EMBL" id="RNB69857.1"/>
    </source>
</evidence>
<dbReference type="PROSITE" id="PS51186">
    <property type="entry name" value="GNAT"/>
    <property type="match status" value="1"/>
</dbReference>
<name>A0A3M8C3A4_9BACL</name>
<accession>A0A3M8C3A4</accession>
<gene>
    <name evidence="2" type="ORF">EDM58_23775</name>
</gene>
<feature type="domain" description="N-acetyltransferase" evidence="1">
    <location>
        <begin position="6"/>
        <end position="160"/>
    </location>
</feature>
<sequence length="160" mass="17960">MTAIEVHLSLYDEAFTEALLQFSLPEEQLSFTALPNKVLEETLRDPDRYPVVIMAEGVPVGFFVLHVGEGIAEYTSNPHTILLRALSVSEEHQGKGYAKKAMLALPDFVAEHLPGKEEIILVVNERNLAAKQLYEKSGFVDKGITRMGPIGRQYMLHYFL</sequence>
<dbReference type="Pfam" id="PF00583">
    <property type="entry name" value="Acetyltransf_1"/>
    <property type="match status" value="1"/>
</dbReference>
<dbReference type="SUPFAM" id="SSF55729">
    <property type="entry name" value="Acyl-CoA N-acyltransferases (Nat)"/>
    <property type="match status" value="1"/>
</dbReference>
<dbReference type="RefSeq" id="WP_122915532.1">
    <property type="nucleotide sequence ID" value="NZ_RHHT01000073.1"/>
</dbReference>
<keyword evidence="2" id="KW-0808">Transferase</keyword>
<comment type="caution">
    <text evidence="2">The sequence shown here is derived from an EMBL/GenBank/DDBJ whole genome shotgun (WGS) entry which is preliminary data.</text>
</comment>
<proteinExistence type="predicted"/>
<evidence type="ECO:0000259" key="1">
    <source>
        <dbReference type="PROSITE" id="PS51186"/>
    </source>
</evidence>
<dbReference type="InterPro" id="IPR016181">
    <property type="entry name" value="Acyl_CoA_acyltransferase"/>
</dbReference>
<dbReference type="Gene3D" id="3.40.630.30">
    <property type="match status" value="1"/>
</dbReference>
<evidence type="ECO:0000313" key="3">
    <source>
        <dbReference type="Proteomes" id="UP000281915"/>
    </source>
</evidence>
<dbReference type="GO" id="GO:0016747">
    <property type="term" value="F:acyltransferase activity, transferring groups other than amino-acyl groups"/>
    <property type="evidence" value="ECO:0007669"/>
    <property type="project" value="InterPro"/>
</dbReference>